<evidence type="ECO:0000256" key="4">
    <source>
        <dbReference type="ARBA" id="ARBA00022928"/>
    </source>
</evidence>
<feature type="binding site" evidence="6">
    <location>
        <position position="20"/>
    </location>
    <ligand>
        <name>substrate</name>
    </ligand>
</feature>
<keyword evidence="7" id="KW-1185">Reference proteome</keyword>
<evidence type="ECO:0000256" key="5">
    <source>
        <dbReference type="PIRSR" id="PIRSR607702-1"/>
    </source>
</evidence>
<keyword evidence="3" id="KW-0221">Differentiation</keyword>
<protein>
    <submittedName>
        <fullName evidence="8">14 kDa phosphohistidine phosphatase-like</fullName>
    </submittedName>
</protein>
<sequence>MAHKLAATPDVTIDEEGKFKYVLLQLYVEPKAANVAKLVVRGARWAPFHDDIYESEKTTMNSQGVQVESLGGGQIVHDPRSRTITIGGMSHGLGKADHNLAAALLSRYYPGYSITVTD</sequence>
<evidence type="ECO:0000313" key="7">
    <source>
        <dbReference type="Proteomes" id="UP000515158"/>
    </source>
</evidence>
<comment type="similarity">
    <text evidence="2">Belongs to the janus family.</text>
</comment>
<gene>
    <name evidence="8" type="primary">LOC117649947</name>
</gene>
<feature type="active site" description="Proton acceptor" evidence="5">
    <location>
        <position position="49"/>
    </location>
</feature>
<dbReference type="Gene3D" id="3.50.20.20">
    <property type="entry name" value="Janus/Ocnus"/>
    <property type="match status" value="1"/>
</dbReference>
<dbReference type="GO" id="GO:0005829">
    <property type="term" value="C:cytosol"/>
    <property type="evidence" value="ECO:0007669"/>
    <property type="project" value="TreeGrafter"/>
</dbReference>
<dbReference type="OrthoDB" id="10249612at2759"/>
<name>A0A6P8ZUQ0_THRPL</name>
<comment type="function">
    <text evidence="1">JanA and janB regulate somatic sex differentiation.</text>
</comment>
<reference evidence="8" key="1">
    <citation type="submission" date="2025-08" db="UniProtKB">
        <authorList>
            <consortium name="RefSeq"/>
        </authorList>
    </citation>
    <scope>IDENTIFICATION</scope>
    <source>
        <tissue evidence="8">Total insect</tissue>
    </source>
</reference>
<evidence type="ECO:0000256" key="1">
    <source>
        <dbReference type="ARBA" id="ARBA00002508"/>
    </source>
</evidence>
<evidence type="ECO:0000313" key="8">
    <source>
        <dbReference type="RefSeq" id="XP_034249037.1"/>
    </source>
</evidence>
<dbReference type="GO" id="GO:0030154">
    <property type="term" value="P:cell differentiation"/>
    <property type="evidence" value="ECO:0007669"/>
    <property type="project" value="UniProtKB-KW"/>
</dbReference>
<dbReference type="InParanoid" id="A0A6P8ZUQ0"/>
<dbReference type="PANTHER" id="PTHR12258">
    <property type="entry name" value="JANUS-A/JANUS-B"/>
    <property type="match status" value="1"/>
</dbReference>
<dbReference type="GO" id="GO:0007548">
    <property type="term" value="P:sex differentiation"/>
    <property type="evidence" value="ECO:0007669"/>
    <property type="project" value="UniProtKB-KW"/>
</dbReference>
<dbReference type="PANTHER" id="PTHR12258:SF5">
    <property type="entry name" value="BCDNA.GH02250-RELATED"/>
    <property type="match status" value="1"/>
</dbReference>
<dbReference type="GeneID" id="117649947"/>
<dbReference type="SUPFAM" id="SSF143724">
    <property type="entry name" value="PHP14-like"/>
    <property type="match status" value="1"/>
</dbReference>
<dbReference type="GO" id="GO:0101006">
    <property type="term" value="F:protein histidine phosphatase activity"/>
    <property type="evidence" value="ECO:0007669"/>
    <property type="project" value="TreeGrafter"/>
</dbReference>
<dbReference type="InterPro" id="IPR038596">
    <property type="entry name" value="Janus_sf"/>
</dbReference>
<dbReference type="KEGG" id="tpal:117649947"/>
<evidence type="ECO:0000256" key="6">
    <source>
        <dbReference type="PIRSR" id="PIRSR607702-2"/>
    </source>
</evidence>
<evidence type="ECO:0000256" key="2">
    <source>
        <dbReference type="ARBA" id="ARBA00010971"/>
    </source>
</evidence>
<evidence type="ECO:0000256" key="3">
    <source>
        <dbReference type="ARBA" id="ARBA00022782"/>
    </source>
</evidence>
<dbReference type="Pfam" id="PF05005">
    <property type="entry name" value="Ocnus"/>
    <property type="match status" value="1"/>
</dbReference>
<organism evidence="8">
    <name type="scientific">Thrips palmi</name>
    <name type="common">Melon thrips</name>
    <dbReference type="NCBI Taxonomy" id="161013"/>
    <lineage>
        <taxon>Eukaryota</taxon>
        <taxon>Metazoa</taxon>
        <taxon>Ecdysozoa</taxon>
        <taxon>Arthropoda</taxon>
        <taxon>Hexapoda</taxon>
        <taxon>Insecta</taxon>
        <taxon>Pterygota</taxon>
        <taxon>Neoptera</taxon>
        <taxon>Paraneoptera</taxon>
        <taxon>Thysanoptera</taxon>
        <taxon>Terebrantia</taxon>
        <taxon>Thripoidea</taxon>
        <taxon>Thripidae</taxon>
        <taxon>Thrips</taxon>
    </lineage>
</organism>
<dbReference type="Proteomes" id="UP000515158">
    <property type="component" value="Unplaced"/>
</dbReference>
<accession>A0A6P8ZUQ0</accession>
<keyword evidence="4" id="KW-0726">Sexual differentiation</keyword>
<dbReference type="InterPro" id="IPR007702">
    <property type="entry name" value="Janus"/>
</dbReference>
<proteinExistence type="inferred from homology"/>
<dbReference type="AlphaFoldDB" id="A0A6P8ZUQ0"/>
<dbReference type="RefSeq" id="XP_034249037.1">
    <property type="nucleotide sequence ID" value="XM_034393146.1"/>
</dbReference>